<dbReference type="NCBIfam" id="TIGR03915">
    <property type="entry name" value="SAM_7_link_chp"/>
    <property type="match status" value="1"/>
</dbReference>
<dbReference type="InterPro" id="IPR025404">
    <property type="entry name" value="DUF4130"/>
</dbReference>
<comment type="caution">
    <text evidence="2">The sequence shown here is derived from an EMBL/GenBank/DDBJ whole genome shotgun (WGS) entry which is preliminary data.</text>
</comment>
<evidence type="ECO:0000259" key="1">
    <source>
        <dbReference type="Pfam" id="PF13566"/>
    </source>
</evidence>
<evidence type="ECO:0000313" key="2">
    <source>
        <dbReference type="EMBL" id="HJB59656.1"/>
    </source>
</evidence>
<gene>
    <name evidence="2" type="ORF">H9771_08415</name>
</gene>
<dbReference type="Pfam" id="PF13566">
    <property type="entry name" value="DUF4130"/>
    <property type="match status" value="1"/>
</dbReference>
<organism evidence="2 3">
    <name type="scientific">Candidatus Faecalibacterium faecipullorum</name>
    <dbReference type="NCBI Taxonomy" id="2838578"/>
    <lineage>
        <taxon>Bacteria</taxon>
        <taxon>Bacillati</taxon>
        <taxon>Bacillota</taxon>
        <taxon>Clostridia</taxon>
        <taxon>Eubacteriales</taxon>
        <taxon>Oscillospiraceae</taxon>
        <taxon>Faecalibacterium</taxon>
    </lineage>
</organism>
<dbReference type="EMBL" id="DWXX01000154">
    <property type="protein sequence ID" value="HJB59656.1"/>
    <property type="molecule type" value="Genomic_DNA"/>
</dbReference>
<dbReference type="Proteomes" id="UP000824211">
    <property type="component" value="Unassembled WGS sequence"/>
</dbReference>
<protein>
    <submittedName>
        <fullName evidence="2">TIGR03915 family putative DNA repair protein</fullName>
    </submittedName>
</protein>
<evidence type="ECO:0000313" key="3">
    <source>
        <dbReference type="Proteomes" id="UP000824211"/>
    </source>
</evidence>
<reference evidence="2" key="1">
    <citation type="journal article" date="2021" name="PeerJ">
        <title>Extensive microbial diversity within the chicken gut microbiome revealed by metagenomics and culture.</title>
        <authorList>
            <person name="Gilroy R."/>
            <person name="Ravi A."/>
            <person name="Getino M."/>
            <person name="Pursley I."/>
            <person name="Horton D.L."/>
            <person name="Alikhan N.F."/>
            <person name="Baker D."/>
            <person name="Gharbi K."/>
            <person name="Hall N."/>
            <person name="Watson M."/>
            <person name="Adriaenssens E.M."/>
            <person name="Foster-Nyarko E."/>
            <person name="Jarju S."/>
            <person name="Secka A."/>
            <person name="Antonio M."/>
            <person name="Oren A."/>
            <person name="Chaudhuri R.R."/>
            <person name="La Ragione R."/>
            <person name="Hildebrand F."/>
            <person name="Pallen M.J."/>
        </authorList>
    </citation>
    <scope>NUCLEOTIDE SEQUENCE</scope>
    <source>
        <strain evidence="2">ChiHjej9B8-13557</strain>
    </source>
</reference>
<sequence>MSGAGPVRPVDLIYCYDGSLDGFLSCVFESFARREMPFAVWPPEGEQPSFCPARQVPTDPARAARVRRGVQRLGGAAAETVAMGFLSGQPDKELTLLRYLHYAFSEAGAAGRLGQPEVAAACALARNVGWELDKMRGFVRFEEHDGMLGAVIHPKNHLLPLLRRHFCERLAGENFLIYDASHGEALLYQGGQVQLMRLSVPLSLPDPDGKESYYQELWKQFYRTLTIAGRENPRCRRTHCPKRFWADMTELRAER</sequence>
<reference evidence="2" key="2">
    <citation type="submission" date="2021-04" db="EMBL/GenBank/DDBJ databases">
        <authorList>
            <person name="Gilroy R."/>
        </authorList>
    </citation>
    <scope>NUCLEOTIDE SEQUENCE</scope>
    <source>
        <strain evidence="2">ChiHjej9B8-13557</strain>
    </source>
</reference>
<feature type="domain" description="DUF4130" evidence="1">
    <location>
        <begin position="91"/>
        <end position="250"/>
    </location>
</feature>
<dbReference type="AlphaFoldDB" id="A0A9D2S8A7"/>
<dbReference type="InterPro" id="IPR023875">
    <property type="entry name" value="DNA_repair_put"/>
</dbReference>
<proteinExistence type="predicted"/>
<name>A0A9D2S8A7_9FIRM</name>
<accession>A0A9D2S8A7</accession>